<proteinExistence type="predicted"/>
<evidence type="ECO:0000256" key="1">
    <source>
        <dbReference type="ARBA" id="ARBA00004496"/>
    </source>
</evidence>
<dbReference type="InterPro" id="IPR051271">
    <property type="entry name" value="2C-system_Tx_regulators"/>
</dbReference>
<accession>A0A1H7ZL63</accession>
<evidence type="ECO:0000256" key="2">
    <source>
        <dbReference type="ARBA" id="ARBA00022490"/>
    </source>
</evidence>
<dbReference type="PIRSF" id="PIRSF006171">
    <property type="entry name" value="RR_citrat_malat"/>
    <property type="match status" value="1"/>
</dbReference>
<dbReference type="EMBL" id="FOAZ01000035">
    <property type="protein sequence ID" value="SEM58298.1"/>
    <property type="molecule type" value="Genomic_DNA"/>
</dbReference>
<dbReference type="GO" id="GO:0000156">
    <property type="term" value="F:phosphorelay response regulator activity"/>
    <property type="evidence" value="ECO:0007669"/>
    <property type="project" value="TreeGrafter"/>
</dbReference>
<dbReference type="RefSeq" id="WP_042453083.1">
    <property type="nucleotide sequence ID" value="NZ_BBPN01000027.1"/>
</dbReference>
<keyword evidence="5 9" id="KW-0805">Transcription regulation</keyword>
<dbReference type="Proteomes" id="UP000183015">
    <property type="component" value="Unassembled WGS sequence"/>
</dbReference>
<feature type="modified residue" description="4-aspartylphosphate" evidence="10">
    <location>
        <position position="59"/>
    </location>
</feature>
<evidence type="ECO:0000256" key="9">
    <source>
        <dbReference type="PIRNR" id="PIRNR006171"/>
    </source>
</evidence>
<dbReference type="SUPFAM" id="SSF52172">
    <property type="entry name" value="CheY-like"/>
    <property type="match status" value="1"/>
</dbReference>
<keyword evidence="8 9" id="KW-0804">Transcription</keyword>
<protein>
    <recommendedName>
        <fullName evidence="9">Transcriptional regulatory protein</fullName>
    </recommendedName>
</protein>
<dbReference type="InterPro" id="IPR048714">
    <property type="entry name" value="DpiA-like_HTH"/>
</dbReference>
<feature type="domain" description="Response regulatory" evidence="11">
    <location>
        <begin position="3"/>
        <end position="124"/>
    </location>
</feature>
<dbReference type="SMART" id="SM00448">
    <property type="entry name" value="REC"/>
    <property type="match status" value="1"/>
</dbReference>
<name>A0A1H7ZL63_STRJI</name>
<dbReference type="OrthoDB" id="7187989at2"/>
<organism evidence="12 13">
    <name type="scientific">Streptacidiphilus jiangxiensis</name>
    <dbReference type="NCBI Taxonomy" id="235985"/>
    <lineage>
        <taxon>Bacteria</taxon>
        <taxon>Bacillati</taxon>
        <taxon>Actinomycetota</taxon>
        <taxon>Actinomycetes</taxon>
        <taxon>Kitasatosporales</taxon>
        <taxon>Streptomycetaceae</taxon>
        <taxon>Streptacidiphilus</taxon>
    </lineage>
</organism>
<dbReference type="Gene3D" id="3.40.50.2300">
    <property type="match status" value="1"/>
</dbReference>
<dbReference type="PROSITE" id="PS50110">
    <property type="entry name" value="RESPONSE_REGULATORY"/>
    <property type="match status" value="1"/>
</dbReference>
<gene>
    <name evidence="12" type="ORF">SAMN05414137_13559</name>
</gene>
<dbReference type="PANTHER" id="PTHR45526:SF1">
    <property type="entry name" value="TRANSCRIPTIONAL REGULATORY PROTEIN DCUR-RELATED"/>
    <property type="match status" value="1"/>
</dbReference>
<dbReference type="InterPro" id="IPR011006">
    <property type="entry name" value="CheY-like_superfamily"/>
</dbReference>
<dbReference type="AlphaFoldDB" id="A0A1H7ZL63"/>
<keyword evidence="2 9" id="KW-0963">Cytoplasm</keyword>
<dbReference type="CDD" id="cd19925">
    <property type="entry name" value="REC_citrate_TCS"/>
    <property type="match status" value="1"/>
</dbReference>
<dbReference type="GO" id="GO:0003677">
    <property type="term" value="F:DNA binding"/>
    <property type="evidence" value="ECO:0007669"/>
    <property type="project" value="UniProtKB-KW"/>
</dbReference>
<evidence type="ECO:0000256" key="8">
    <source>
        <dbReference type="ARBA" id="ARBA00023163"/>
    </source>
</evidence>
<evidence type="ECO:0000256" key="6">
    <source>
        <dbReference type="ARBA" id="ARBA00023125"/>
    </source>
</evidence>
<sequence length="228" mass="24631">MIDVLVVEDDPVAAEAHGSYVDRAEGFRCAGVAHSTGEALRFLDRARREGTPVALVLLDLYLPDGHGLDLVRAIRSAGHGADIIAVTSARDLATVRRAVSIGVVQYLLKPFAAAMLQDRLARYARYRASLSREGEALGQDEVDQAFAELRSARGTTLPKGLTTPTLDAVATVLREAEAGLSAAAVGTAAGVSRITARRYLEHLVETGRARREPQYGQVGRPELVYRWR</sequence>
<keyword evidence="4 9" id="KW-0902">Two-component regulatory system</keyword>
<dbReference type="InterPro" id="IPR024187">
    <property type="entry name" value="Sig_transdc_resp-reg_cit/mal"/>
</dbReference>
<evidence type="ECO:0000256" key="7">
    <source>
        <dbReference type="ARBA" id="ARBA00023159"/>
    </source>
</evidence>
<evidence type="ECO:0000313" key="12">
    <source>
        <dbReference type="EMBL" id="SEM58298.1"/>
    </source>
</evidence>
<comment type="subcellular location">
    <subcellularLocation>
        <location evidence="1 9">Cytoplasm</location>
    </subcellularLocation>
</comment>
<dbReference type="eggNOG" id="COG4565">
    <property type="taxonomic scope" value="Bacteria"/>
</dbReference>
<evidence type="ECO:0000256" key="10">
    <source>
        <dbReference type="PROSITE-ProRule" id="PRU00169"/>
    </source>
</evidence>
<evidence type="ECO:0000256" key="5">
    <source>
        <dbReference type="ARBA" id="ARBA00023015"/>
    </source>
</evidence>
<evidence type="ECO:0000256" key="4">
    <source>
        <dbReference type="ARBA" id="ARBA00023012"/>
    </source>
</evidence>
<keyword evidence="3 10" id="KW-0597">Phosphoprotein</keyword>
<dbReference type="PANTHER" id="PTHR45526">
    <property type="entry name" value="TRANSCRIPTIONAL REGULATORY PROTEIN DPIA"/>
    <property type="match status" value="1"/>
</dbReference>
<evidence type="ECO:0000259" key="11">
    <source>
        <dbReference type="PROSITE" id="PS50110"/>
    </source>
</evidence>
<keyword evidence="13" id="KW-1185">Reference proteome</keyword>
<dbReference type="InterPro" id="IPR001789">
    <property type="entry name" value="Sig_transdc_resp-reg_receiver"/>
</dbReference>
<dbReference type="STRING" id="235985.SAMN05414137_13559"/>
<dbReference type="GO" id="GO:0003700">
    <property type="term" value="F:DNA-binding transcription factor activity"/>
    <property type="evidence" value="ECO:0007669"/>
    <property type="project" value="InterPro"/>
</dbReference>
<dbReference type="Pfam" id="PF00072">
    <property type="entry name" value="Response_reg"/>
    <property type="match status" value="1"/>
</dbReference>
<evidence type="ECO:0000256" key="3">
    <source>
        <dbReference type="ARBA" id="ARBA00022553"/>
    </source>
</evidence>
<reference evidence="13" key="1">
    <citation type="submission" date="2016-10" db="EMBL/GenBank/DDBJ databases">
        <authorList>
            <person name="Varghese N."/>
        </authorList>
    </citation>
    <scope>NUCLEOTIDE SEQUENCE [LARGE SCALE GENOMIC DNA]</scope>
    <source>
        <strain evidence="13">DSM 45096 / BCRC 16803 / CGMCC 4.1857 / CIP 109030 / JCM 12277 / KCTC 19219 / NBRC 100920 / 33214</strain>
    </source>
</reference>
<dbReference type="Pfam" id="PF20714">
    <property type="entry name" value="HTH_64"/>
    <property type="match status" value="1"/>
</dbReference>
<keyword evidence="7 9" id="KW-0010">Activator</keyword>
<evidence type="ECO:0000313" key="13">
    <source>
        <dbReference type="Proteomes" id="UP000183015"/>
    </source>
</evidence>
<dbReference type="GO" id="GO:0005737">
    <property type="term" value="C:cytoplasm"/>
    <property type="evidence" value="ECO:0007669"/>
    <property type="project" value="UniProtKB-SubCell"/>
</dbReference>
<keyword evidence="6 9" id="KW-0238">DNA-binding</keyword>